<comment type="caution">
    <text evidence="2">The sequence shown here is derived from an EMBL/GenBank/DDBJ whole genome shotgun (WGS) entry which is preliminary data.</text>
</comment>
<dbReference type="EMBL" id="BAABGP010000016">
    <property type="protein sequence ID" value="GAA4486916.1"/>
    <property type="molecule type" value="Genomic_DNA"/>
</dbReference>
<proteinExistence type="predicted"/>
<protein>
    <submittedName>
        <fullName evidence="2">Uncharacterized protein</fullName>
    </submittedName>
</protein>
<dbReference type="Proteomes" id="UP001500731">
    <property type="component" value="Unassembled WGS sequence"/>
</dbReference>
<accession>A0ABP8PHS4</accession>
<feature type="region of interest" description="Disordered" evidence="1">
    <location>
        <begin position="127"/>
        <end position="149"/>
    </location>
</feature>
<reference evidence="3" key="1">
    <citation type="journal article" date="2019" name="Int. J. Syst. Evol. Microbiol.">
        <title>The Global Catalogue of Microorganisms (GCM) 10K type strain sequencing project: providing services to taxonomists for standard genome sequencing and annotation.</title>
        <authorList>
            <consortium name="The Broad Institute Genomics Platform"/>
            <consortium name="The Broad Institute Genome Sequencing Center for Infectious Disease"/>
            <person name="Wu L."/>
            <person name="Ma J."/>
        </authorList>
    </citation>
    <scope>NUCLEOTIDE SEQUENCE [LARGE SCALE GENOMIC DNA]</scope>
    <source>
        <strain evidence="3">JCM 17839</strain>
    </source>
</reference>
<evidence type="ECO:0000313" key="3">
    <source>
        <dbReference type="Proteomes" id="UP001500731"/>
    </source>
</evidence>
<gene>
    <name evidence="2" type="ORF">GCM10023171_23830</name>
</gene>
<keyword evidence="3" id="KW-1185">Reference proteome</keyword>
<organism evidence="2 3">
    <name type="scientific">Microbacterium panaciterrae</name>
    <dbReference type="NCBI Taxonomy" id="985759"/>
    <lineage>
        <taxon>Bacteria</taxon>
        <taxon>Bacillati</taxon>
        <taxon>Actinomycetota</taxon>
        <taxon>Actinomycetes</taxon>
        <taxon>Micrococcales</taxon>
        <taxon>Microbacteriaceae</taxon>
        <taxon>Microbacterium</taxon>
    </lineage>
</organism>
<name>A0ABP8PHS4_9MICO</name>
<sequence>MSQDGIDRDRHTQAMLLLDDGLRRIADQHKNSVDFEYEDPLTFGGGHFVFYPEGSNSARFAIEEQYEGTDWSDEDRLPTSWTWRAERIVRHPDGSHYWGTEREGETKIEDLPNLLVEVDRWVRKTENRATQSAQFGAPARRQEPPAPRL</sequence>
<dbReference type="RefSeq" id="WP_345187236.1">
    <property type="nucleotide sequence ID" value="NZ_BAABGP010000016.1"/>
</dbReference>
<evidence type="ECO:0000313" key="2">
    <source>
        <dbReference type="EMBL" id="GAA4486916.1"/>
    </source>
</evidence>
<evidence type="ECO:0000256" key="1">
    <source>
        <dbReference type="SAM" id="MobiDB-lite"/>
    </source>
</evidence>